<dbReference type="AlphaFoldDB" id="A0A1H9IJP6"/>
<dbReference type="EMBL" id="FOFA01000005">
    <property type="protein sequence ID" value="SEQ74778.1"/>
    <property type="molecule type" value="Genomic_DNA"/>
</dbReference>
<dbReference type="InterPro" id="IPR055370">
    <property type="entry name" value="Lsr2_DNA-bd"/>
</dbReference>
<dbReference type="Proteomes" id="UP000198504">
    <property type="component" value="Unassembled WGS sequence"/>
</dbReference>
<protein>
    <submittedName>
        <fullName evidence="4">Lsr2 protein</fullName>
    </submittedName>
</protein>
<evidence type="ECO:0000259" key="3">
    <source>
        <dbReference type="Pfam" id="PF23359"/>
    </source>
</evidence>
<evidence type="ECO:0000313" key="4">
    <source>
        <dbReference type="EMBL" id="SEQ74778.1"/>
    </source>
</evidence>
<gene>
    <name evidence="4" type="ORF">SAMN05421756_105278</name>
</gene>
<dbReference type="Pfam" id="PF23359">
    <property type="entry name" value="Lsr2_DNA-bd"/>
    <property type="match status" value="1"/>
</dbReference>
<feature type="compositionally biased region" description="Polar residues" evidence="2">
    <location>
        <begin position="914"/>
        <end position="925"/>
    </location>
</feature>
<accession>A0A1H9IJP6</accession>
<name>A0A1H9IJP6_9ACTN</name>
<proteinExistence type="predicted"/>
<keyword evidence="1" id="KW-0238">DNA-binding</keyword>
<feature type="region of interest" description="Disordered" evidence="2">
    <location>
        <begin position="254"/>
        <end position="287"/>
    </location>
</feature>
<dbReference type="RefSeq" id="WP_232506397.1">
    <property type="nucleotide sequence ID" value="NZ_FOFA01000005.1"/>
</dbReference>
<evidence type="ECO:0000256" key="2">
    <source>
        <dbReference type="SAM" id="MobiDB-lite"/>
    </source>
</evidence>
<dbReference type="Gene3D" id="4.10.320.10">
    <property type="entry name" value="E3-binding domain"/>
    <property type="match status" value="1"/>
</dbReference>
<organism evidence="4 5">
    <name type="scientific">Microlunatus flavus</name>
    <dbReference type="NCBI Taxonomy" id="1036181"/>
    <lineage>
        <taxon>Bacteria</taxon>
        <taxon>Bacillati</taxon>
        <taxon>Actinomycetota</taxon>
        <taxon>Actinomycetes</taxon>
        <taxon>Propionibacteriales</taxon>
        <taxon>Propionibacteriaceae</taxon>
        <taxon>Microlunatus</taxon>
    </lineage>
</organism>
<feature type="region of interest" description="Disordered" evidence="2">
    <location>
        <begin position="914"/>
        <end position="941"/>
    </location>
</feature>
<dbReference type="GO" id="GO:0016746">
    <property type="term" value="F:acyltransferase activity"/>
    <property type="evidence" value="ECO:0007669"/>
    <property type="project" value="InterPro"/>
</dbReference>
<reference evidence="5" key="1">
    <citation type="submission" date="2016-10" db="EMBL/GenBank/DDBJ databases">
        <authorList>
            <person name="Varghese N."/>
            <person name="Submissions S."/>
        </authorList>
    </citation>
    <scope>NUCLEOTIDE SEQUENCE [LARGE SCALE GENOMIC DNA]</scope>
    <source>
        <strain evidence="5">CGMCC 4.6856</strain>
    </source>
</reference>
<evidence type="ECO:0000313" key="5">
    <source>
        <dbReference type="Proteomes" id="UP000198504"/>
    </source>
</evidence>
<evidence type="ECO:0000256" key="1">
    <source>
        <dbReference type="ARBA" id="ARBA00023125"/>
    </source>
</evidence>
<dbReference type="GO" id="GO:0003677">
    <property type="term" value="F:DNA binding"/>
    <property type="evidence" value="ECO:0007669"/>
    <property type="project" value="UniProtKB-KW"/>
</dbReference>
<feature type="domain" description="Lsr2 DNA-binding" evidence="3">
    <location>
        <begin position="1058"/>
        <end position="1091"/>
    </location>
</feature>
<feature type="compositionally biased region" description="Basic and acidic residues" evidence="2">
    <location>
        <begin position="275"/>
        <end position="287"/>
    </location>
</feature>
<keyword evidence="5" id="KW-1185">Reference proteome</keyword>
<sequence>MNDLLASYHPDIVPLVHMCRRLLKASVSAPAAFSKICLPRWTIVLARVSDESRKKFQDNLDEDLDWLCGNPAAAWVKANVTDVEAFRATAAGERARAKVGMEPLYAPGTKRLIGGVLARDGWLFVFLLSSAAKADLPQGRNAATEAILACLLAAAHHDPHDRDGRPLLYAHSLDRILRAEEYAWAVHFTLTRTYALVNAAGTEFDALGANAKDAWTLITFGASRGRDDTARRFLIARLNKARAGNWPGNAVGLPRGFGPTTDLGSDGQPLPNPSDEQRSVRRPVPDRRQQWEVQTIVTAALNPEVTTWAALARACGAAGVTSRGADETGTPLSELRDLTYAGRLLLTPDKIRAYCTGLLRHTETGVTPGQFNPGDGHRLVPRFPGDAFGSVTYDVRVGRPEDHGWTWGISPEQWRDVLIKFWLPRAFSPRDWSWKDTPAEWGWNEILEAARQGQPQDVGRAASDTEMRPFSGLIKWNDATHRHLLRCSSSERGREDRYEWRRQAHAEARGSTSGASYTMSSNDGESVSSWPVKEFHAAWANLAEELVVGLIADDPHVLPSVLPACPGPDAAELRPNLDSPARAARAREEAALRDVVRTHAKDVDALSLSAAQKRAVGAEQAAARYERLVDTTASAHEQAERKLQALLASPLPTPADDRAPLADFGPPAAILAALTGPFATGRAPKTLREALRAFGGGNTRLHEVDATTVRLDVTVAVRRTDGTLKTASGSTLLRRSRPNLETREARARREQAKVELARKWFYDGISLDTLARLAGTTPTHAQRIVREQLATGDVRSAGQALLDELAASRIPQRGLRAAIAAHPIPEARACVWSDFHPTDAVPQHLHPDFPAVVRATYRQSTHGWDPRTPLLDARSDHRIDAITVLRHLPDPSRTVRSDHLAALLGVPVRHINTISGGSTRTQTPLPASLRRGTGWNRTTAGVGQNAHRSVGLIRCPWTDCPSPTADVVLLLPEVVIGTDSSVICRNCRRPPTRNVSFPRSYMTVAASVETRAGTWIRCWSPECTTDLGAGPAVMWRWNDAPASAVDAHPACADAGSHGATNKAIRLWASGHGHAVADRGRIPAQVRAAYEAHQKAELTS</sequence>
<dbReference type="InterPro" id="IPR036625">
    <property type="entry name" value="E3-bd_dom_sf"/>
</dbReference>